<organism evidence="1 2">
    <name type="scientific">Tieghemostelium lacteum</name>
    <name type="common">Slime mold</name>
    <name type="synonym">Dictyostelium lacteum</name>
    <dbReference type="NCBI Taxonomy" id="361077"/>
    <lineage>
        <taxon>Eukaryota</taxon>
        <taxon>Amoebozoa</taxon>
        <taxon>Evosea</taxon>
        <taxon>Eumycetozoa</taxon>
        <taxon>Dictyostelia</taxon>
        <taxon>Dictyosteliales</taxon>
        <taxon>Raperosteliaceae</taxon>
        <taxon>Tieghemostelium</taxon>
    </lineage>
</organism>
<comment type="caution">
    <text evidence="1">The sequence shown here is derived from an EMBL/GenBank/DDBJ whole genome shotgun (WGS) entry which is preliminary data.</text>
</comment>
<dbReference type="InterPro" id="IPR036086">
    <property type="entry name" value="ParB/Sulfiredoxin_sf"/>
</dbReference>
<evidence type="ECO:0000313" key="2">
    <source>
        <dbReference type="Proteomes" id="UP000076078"/>
    </source>
</evidence>
<name>A0A152A6W6_TIELA</name>
<dbReference type="OrthoDB" id="15008at2759"/>
<dbReference type="OMA" id="PYHEFRW"/>
<reference evidence="1 2" key="1">
    <citation type="submission" date="2015-12" db="EMBL/GenBank/DDBJ databases">
        <title>Dictyostelia acquired genes for synthesis and detection of signals that induce cell-type specialization by lateral gene transfer from prokaryotes.</title>
        <authorList>
            <person name="Gloeckner G."/>
            <person name="Schaap P."/>
        </authorList>
    </citation>
    <scope>NUCLEOTIDE SEQUENCE [LARGE SCALE GENOMIC DNA]</scope>
    <source>
        <strain evidence="1 2">TK</strain>
    </source>
</reference>
<dbReference type="CDD" id="cd16390">
    <property type="entry name" value="ParB_N_Srx_like"/>
    <property type="match status" value="1"/>
</dbReference>
<dbReference type="Gene3D" id="1.10.8.10">
    <property type="entry name" value="DNA helicase RuvA subunit, C-terminal domain"/>
    <property type="match status" value="1"/>
</dbReference>
<dbReference type="InParanoid" id="A0A152A6W6"/>
<dbReference type="Gene3D" id="3.90.1530.10">
    <property type="entry name" value="Conserved hypothetical protein from pyrococcus furiosus pfu- 392566-001, ParB domain"/>
    <property type="match status" value="1"/>
</dbReference>
<evidence type="ECO:0000313" key="1">
    <source>
        <dbReference type="EMBL" id="KYR01954.1"/>
    </source>
</evidence>
<accession>A0A152A6W6</accession>
<dbReference type="Pfam" id="PF08857">
    <property type="entry name" value="ParBc_2"/>
    <property type="match status" value="1"/>
</dbReference>
<proteinExistence type="predicted"/>
<dbReference type="EMBL" id="LODT01000004">
    <property type="protein sequence ID" value="KYR01954.1"/>
    <property type="molecule type" value="Genomic_DNA"/>
</dbReference>
<sequence>MKYLGIKRNIQLLMSKLRNSNIYVEIDKLKPTQCAVGMDHVNRKVSELQTLKKENDGQQKVSTFLKTHAAPVVLKGDDIYLIDNHHLCRALHELGDDFFKDVPLENGITSNKPIIYIKIVSDLSALEKQNQFWEKMSEEKWVHPYDKYGKGPVPFDNIPTKVKELDDDIFRSVAAVVKIQGGFKKTFIPYAEFQWANYFRSCWPEDTNTHTHSFDHIVEKSMEHAVHSKAKDLPGYVGK</sequence>
<keyword evidence="2" id="KW-1185">Reference proteome</keyword>
<evidence type="ECO:0008006" key="3">
    <source>
        <dbReference type="Google" id="ProtNLM"/>
    </source>
</evidence>
<dbReference type="InterPro" id="IPR014956">
    <property type="entry name" value="ParBc_2"/>
</dbReference>
<dbReference type="AlphaFoldDB" id="A0A152A6W6"/>
<gene>
    <name evidence="1" type="ORF">DLAC_00744</name>
</gene>
<dbReference type="SUPFAM" id="SSF110849">
    <property type="entry name" value="ParB/Sulfiredoxin"/>
    <property type="match status" value="1"/>
</dbReference>
<protein>
    <recommendedName>
        <fullName evidence="3">Chromosome partitioning protein ParB</fullName>
    </recommendedName>
</protein>
<dbReference type="Proteomes" id="UP000076078">
    <property type="component" value="Unassembled WGS sequence"/>
</dbReference>